<keyword evidence="11" id="KW-1185">Reference proteome</keyword>
<comment type="subunit">
    <text evidence="6">Component of the origin recognition complex (ORC).</text>
</comment>
<comment type="similarity">
    <text evidence="2 6">Belongs to the ORC2 family.</text>
</comment>
<feature type="compositionally biased region" description="Basic residues" evidence="7">
    <location>
        <begin position="10"/>
        <end position="21"/>
    </location>
</feature>
<dbReference type="PANTHER" id="PTHR14052">
    <property type="entry name" value="ORIGIN RECOGNITION COMPLEX SUBUNIT 2"/>
    <property type="match status" value="1"/>
</dbReference>
<name>A0A087T2T8_STEMI</name>
<feature type="compositionally biased region" description="Basic and acidic residues" evidence="7">
    <location>
        <begin position="90"/>
        <end position="102"/>
    </location>
</feature>
<evidence type="ECO:0000259" key="8">
    <source>
        <dbReference type="Pfam" id="PF04084"/>
    </source>
</evidence>
<dbReference type="InterPro" id="IPR007220">
    <property type="entry name" value="ORC2"/>
</dbReference>
<dbReference type="STRING" id="407821.A0A087T2T8"/>
<dbReference type="OMA" id="AHERYFF"/>
<dbReference type="GO" id="GO:0006260">
    <property type="term" value="P:DNA replication"/>
    <property type="evidence" value="ECO:0007669"/>
    <property type="project" value="UniProtKB-UniRule"/>
</dbReference>
<evidence type="ECO:0000256" key="4">
    <source>
        <dbReference type="ARBA" id="ARBA00022705"/>
    </source>
</evidence>
<dbReference type="Pfam" id="PF24882">
    <property type="entry name" value="WHD_ORC2"/>
    <property type="match status" value="1"/>
</dbReference>
<dbReference type="Pfam" id="PF04084">
    <property type="entry name" value="RecA-like_ORC2"/>
    <property type="match status" value="1"/>
</dbReference>
<feature type="region of interest" description="Disordered" evidence="7">
    <location>
        <begin position="121"/>
        <end position="146"/>
    </location>
</feature>
<evidence type="ECO:0000256" key="5">
    <source>
        <dbReference type="ARBA" id="ARBA00023242"/>
    </source>
</evidence>
<proteinExistence type="inferred from homology"/>
<feature type="region of interest" description="Disordered" evidence="7">
    <location>
        <begin position="70"/>
        <end position="104"/>
    </location>
</feature>
<protein>
    <recommendedName>
        <fullName evidence="3 6">Origin recognition complex subunit 2</fullName>
    </recommendedName>
</protein>
<evidence type="ECO:0000256" key="2">
    <source>
        <dbReference type="ARBA" id="ARBA00007421"/>
    </source>
</evidence>
<dbReference type="EMBL" id="KK113137">
    <property type="protein sequence ID" value="KFM59427.1"/>
    <property type="molecule type" value="Genomic_DNA"/>
</dbReference>
<dbReference type="InterPro" id="IPR056773">
    <property type="entry name" value="WHD_ORC2"/>
</dbReference>
<evidence type="ECO:0000256" key="6">
    <source>
        <dbReference type="RuleBase" id="RU368084"/>
    </source>
</evidence>
<feature type="domain" description="Origin recognition complex subunit 2 winged-helix" evidence="9">
    <location>
        <begin position="432"/>
        <end position="491"/>
    </location>
</feature>
<evidence type="ECO:0000256" key="7">
    <source>
        <dbReference type="SAM" id="MobiDB-lite"/>
    </source>
</evidence>
<dbReference type="Proteomes" id="UP000054359">
    <property type="component" value="Unassembled WGS sequence"/>
</dbReference>
<comment type="function">
    <text evidence="6">Component of the origin recognition complex (ORC) that binds origins of replication. DNA-binding is ATP-dependent. ORC is required to assemble the pre-replication complex necessary to initiate DNA replication.</text>
</comment>
<feature type="region of interest" description="Disordered" evidence="7">
    <location>
        <begin position="1"/>
        <end position="25"/>
    </location>
</feature>
<dbReference type="OrthoDB" id="20198at2759"/>
<feature type="domain" description="Origin recognition complex subunit 2 RecA-like" evidence="8">
    <location>
        <begin position="216"/>
        <end position="376"/>
    </location>
</feature>
<accession>A0A087T2T8</accession>
<organism evidence="10 11">
    <name type="scientific">Stegodyphus mimosarum</name>
    <name type="common">African social velvet spider</name>
    <dbReference type="NCBI Taxonomy" id="407821"/>
    <lineage>
        <taxon>Eukaryota</taxon>
        <taxon>Metazoa</taxon>
        <taxon>Ecdysozoa</taxon>
        <taxon>Arthropoda</taxon>
        <taxon>Chelicerata</taxon>
        <taxon>Arachnida</taxon>
        <taxon>Araneae</taxon>
        <taxon>Araneomorphae</taxon>
        <taxon>Entelegynae</taxon>
        <taxon>Eresoidea</taxon>
        <taxon>Eresidae</taxon>
        <taxon>Stegodyphus</taxon>
    </lineage>
</organism>
<evidence type="ECO:0000259" key="9">
    <source>
        <dbReference type="Pfam" id="PF24882"/>
    </source>
</evidence>
<feature type="compositionally biased region" description="Acidic residues" evidence="7">
    <location>
        <begin position="127"/>
        <end position="145"/>
    </location>
</feature>
<dbReference type="InterPro" id="IPR056772">
    <property type="entry name" value="RecA-like_ORC2"/>
</dbReference>
<dbReference type="PANTHER" id="PTHR14052:SF0">
    <property type="entry name" value="ORIGIN RECOGNITION COMPLEX SUBUNIT 2"/>
    <property type="match status" value="1"/>
</dbReference>
<dbReference type="GO" id="GO:0003688">
    <property type="term" value="F:DNA replication origin binding"/>
    <property type="evidence" value="ECO:0007669"/>
    <property type="project" value="UniProtKB-UniRule"/>
</dbReference>
<dbReference type="GO" id="GO:0005664">
    <property type="term" value="C:nuclear origin of replication recognition complex"/>
    <property type="evidence" value="ECO:0007669"/>
    <property type="project" value="UniProtKB-UniRule"/>
</dbReference>
<gene>
    <name evidence="10" type="ORF">X975_22068</name>
</gene>
<evidence type="ECO:0000313" key="10">
    <source>
        <dbReference type="EMBL" id="KFM59427.1"/>
    </source>
</evidence>
<evidence type="ECO:0000256" key="3">
    <source>
        <dbReference type="ARBA" id="ARBA00019080"/>
    </source>
</evidence>
<reference evidence="10 11" key="1">
    <citation type="submission" date="2013-11" db="EMBL/GenBank/DDBJ databases">
        <title>Genome sequencing of Stegodyphus mimosarum.</title>
        <authorList>
            <person name="Bechsgaard J."/>
        </authorList>
    </citation>
    <scope>NUCLEOTIDE SEQUENCE [LARGE SCALE GENOMIC DNA]</scope>
</reference>
<dbReference type="AlphaFoldDB" id="A0A087T2T8"/>
<evidence type="ECO:0000313" key="11">
    <source>
        <dbReference type="Proteomes" id="UP000054359"/>
    </source>
</evidence>
<evidence type="ECO:0000256" key="1">
    <source>
        <dbReference type="ARBA" id="ARBA00004123"/>
    </source>
</evidence>
<sequence>MENKLSNGKSVRRKSRSVTNRKTKDDIIRTRLKPVDHVEEHFDKEYKPSSGLFWEDDISDVEVKAEVMTPKLRTPKRKRKLNGSYATPRSVKENSSKEESGSEIKQYAFRQRMKQELSNLKILNGDSDPEESDGDYSYDDNDSEDDKLINNCEAPDKKGNEDMCAFAESYFFAQKHSKSATTTSNRTLSKVNLEQMNIKEVSEICKNAPEYHQEAKELLFKEYTALFPKWAFLFQESFNILLYGIGSKQKILNAFSEKYLEDNLYITVHGFFPSLNLKQILSSITEDILEHDGKFSTVQDQAEFIKEYFSGSKEHLYIVIHNIDGIALRAVKTQRVLSSLASIPNIHFLCSIDHINSPLIWDQIMLNKFKWIWYEVPTFEPYITETSYESSFLKDQSTHLLLSSLLHVYRSLTPNGQGVFLILAQHQRNEQKNNSYSGITFHEWYQECREAFLANSEITMQTQISEFKNHKLLSSRKSPDGVELWYIPVEQNTLIQFLESCE</sequence>
<feature type="non-terminal residue" evidence="10">
    <location>
        <position position="502"/>
    </location>
</feature>
<keyword evidence="4 6" id="KW-0235">DNA replication</keyword>
<keyword evidence="5 6" id="KW-0539">Nucleus</keyword>
<comment type="subcellular location">
    <subcellularLocation>
        <location evidence="1 6">Nucleus</location>
    </subcellularLocation>
</comment>